<evidence type="ECO:0000256" key="2">
    <source>
        <dbReference type="ARBA" id="ARBA00009677"/>
    </source>
</evidence>
<dbReference type="Proteomes" id="UP000199058">
    <property type="component" value="Unassembled WGS sequence"/>
</dbReference>
<feature type="domain" description="Flagellar hook protein FlgE D2" evidence="8">
    <location>
        <begin position="284"/>
        <end position="464"/>
    </location>
</feature>
<dbReference type="NCBIfam" id="TIGR03506">
    <property type="entry name" value="FlgEFG_subfam"/>
    <property type="match status" value="2"/>
</dbReference>
<evidence type="ECO:0000259" key="8">
    <source>
        <dbReference type="Pfam" id="PF07559"/>
    </source>
</evidence>
<dbReference type="GO" id="GO:0009424">
    <property type="term" value="C:bacterial-type flagellum hook"/>
    <property type="evidence" value="ECO:0007669"/>
    <property type="project" value="TreeGrafter"/>
</dbReference>
<proteinExistence type="inferred from homology"/>
<evidence type="ECO:0000256" key="3">
    <source>
        <dbReference type="ARBA" id="ARBA00019015"/>
    </source>
</evidence>
<evidence type="ECO:0000256" key="1">
    <source>
        <dbReference type="ARBA" id="ARBA00004117"/>
    </source>
</evidence>
<dbReference type="InterPro" id="IPR053967">
    <property type="entry name" value="LlgE_F_G-like_D1"/>
</dbReference>
<dbReference type="STRING" id="1122252.SAMN05660443_1895"/>
<dbReference type="OrthoDB" id="8578401at2"/>
<sequence length="583" mass="62348">MSFNIGLSGLRGAQTDLSVTGNNIANASTTGFKQSRAEFGDVYNASILGTGRLTVGSGVLTERVSQQHTQGNVNYTDRALDMAINGNGYFILSNEGQREYTRAGYFDLDKDGFITNNTGKRLQGYEANLNGDIQSGALGDIQLTQTNIQPRATSGIEMELNLDSRSAVAGGASRTVYSFSFNETAPAAGDEFTATINGEDIDLEYDGTNWSITSGAITIDGEQYDPSISGNQITLTSQENGRFPDQAFDVELQNTTGTGVDDATDIDATDVAYTGGSSGNWEIANFDPRDRSTYTDANSTSIYDSLGNEHVLRQYYIKVDRDDVAGGNAWAVLTSINGSFFGPNVDPDARLTEDTWDPAGLGIDVEDLVQATKFFNTQGDLQGVRDHTGDAYTSPAQLAGNVRDASFTINIGDVDFSSVVAGAGFGTNPQGDPPDFTNEINFNFRGSTQYGARFAVQSQSQDGYTTGRLAGLEVDQEGIIFGRYTNGQNRPVGQVPLATFTNPEGLRPKGSTAWLETTESGIPAINQAGAGITGNIEGGALEESNVDLSEELVKMIIAQRNYQANAKTIQTQDTLTQTIINLR</sequence>
<keyword evidence="11" id="KW-1185">Reference proteome</keyword>
<comment type="function">
    <text evidence="5">A flexible structure which links the flagellar filament to the drive apparatus in the basal body.</text>
</comment>
<dbReference type="Pfam" id="PF22692">
    <property type="entry name" value="LlgE_F_G_D1"/>
    <property type="match status" value="1"/>
</dbReference>
<organism evidence="10 11">
    <name type="scientific">Marinospirillum celere</name>
    <dbReference type="NCBI Taxonomy" id="1122252"/>
    <lineage>
        <taxon>Bacteria</taxon>
        <taxon>Pseudomonadati</taxon>
        <taxon>Pseudomonadota</taxon>
        <taxon>Gammaproteobacteria</taxon>
        <taxon>Oceanospirillales</taxon>
        <taxon>Oceanospirillaceae</taxon>
        <taxon>Marinospirillum</taxon>
    </lineage>
</organism>
<dbReference type="InterPro" id="IPR037058">
    <property type="entry name" value="Falgellar_hook_FlgE_sf"/>
</dbReference>
<keyword evidence="10" id="KW-0966">Cell projection</keyword>
<dbReference type="AlphaFoldDB" id="A0A1I1HA70"/>
<dbReference type="Pfam" id="PF00460">
    <property type="entry name" value="Flg_bb_rod"/>
    <property type="match status" value="1"/>
</dbReference>
<reference evidence="10 11" key="1">
    <citation type="submission" date="2016-10" db="EMBL/GenBank/DDBJ databases">
        <authorList>
            <person name="de Groot N.N."/>
        </authorList>
    </citation>
    <scope>NUCLEOTIDE SEQUENCE [LARGE SCALE GENOMIC DNA]</scope>
    <source>
        <strain evidence="10 11">DSM 18438</strain>
    </source>
</reference>
<feature type="domain" description="Flagellar basal-body/hook protein C-terminal" evidence="7">
    <location>
        <begin position="538"/>
        <end position="582"/>
    </location>
</feature>
<dbReference type="RefSeq" id="WP_091962520.1">
    <property type="nucleotide sequence ID" value="NZ_FOLH01000003.1"/>
</dbReference>
<keyword evidence="4 5" id="KW-0975">Bacterial flagellum</keyword>
<gene>
    <name evidence="10" type="ORF">SAMN05660443_1895</name>
</gene>
<evidence type="ECO:0000256" key="4">
    <source>
        <dbReference type="ARBA" id="ARBA00023143"/>
    </source>
</evidence>
<dbReference type="Pfam" id="PF06429">
    <property type="entry name" value="Flg_bbr_C"/>
    <property type="match status" value="1"/>
</dbReference>
<dbReference type="InterPro" id="IPR010930">
    <property type="entry name" value="Flg_bb/hook_C_dom"/>
</dbReference>
<evidence type="ECO:0000313" key="10">
    <source>
        <dbReference type="EMBL" id="SFC20864.1"/>
    </source>
</evidence>
<dbReference type="Gene3D" id="2.60.98.20">
    <property type="entry name" value="Flagellar hook protein FlgE"/>
    <property type="match status" value="1"/>
</dbReference>
<dbReference type="EMBL" id="FOLH01000003">
    <property type="protein sequence ID" value="SFC20864.1"/>
    <property type="molecule type" value="Genomic_DNA"/>
</dbReference>
<feature type="domain" description="Flagellar basal body rod protein N-terminal" evidence="6">
    <location>
        <begin position="4"/>
        <end position="33"/>
    </location>
</feature>
<dbReference type="SUPFAM" id="SSF117143">
    <property type="entry name" value="Flagellar hook protein flgE"/>
    <property type="match status" value="1"/>
</dbReference>
<dbReference type="GO" id="GO:0009425">
    <property type="term" value="C:bacterial-type flagellum basal body"/>
    <property type="evidence" value="ECO:0007669"/>
    <property type="project" value="UniProtKB-SubCell"/>
</dbReference>
<dbReference type="InterPro" id="IPR020013">
    <property type="entry name" value="Flagellar_FlgE/F/G"/>
</dbReference>
<evidence type="ECO:0000259" key="9">
    <source>
        <dbReference type="Pfam" id="PF22692"/>
    </source>
</evidence>
<keyword evidence="10" id="KW-0282">Flagellum</keyword>
<evidence type="ECO:0000259" key="7">
    <source>
        <dbReference type="Pfam" id="PF06429"/>
    </source>
</evidence>
<evidence type="ECO:0000259" key="6">
    <source>
        <dbReference type="Pfam" id="PF00460"/>
    </source>
</evidence>
<protein>
    <recommendedName>
        <fullName evidence="3 5">Flagellar hook protein FlgE</fullName>
    </recommendedName>
</protein>
<dbReference type="InterPro" id="IPR001444">
    <property type="entry name" value="Flag_bb_rod_N"/>
</dbReference>
<name>A0A1I1HA70_9GAMM</name>
<dbReference type="PANTHER" id="PTHR30435">
    <property type="entry name" value="FLAGELLAR PROTEIN"/>
    <property type="match status" value="1"/>
</dbReference>
<dbReference type="GO" id="GO:0071978">
    <property type="term" value="P:bacterial-type flagellum-dependent swarming motility"/>
    <property type="evidence" value="ECO:0007669"/>
    <property type="project" value="TreeGrafter"/>
</dbReference>
<dbReference type="Pfam" id="PF07559">
    <property type="entry name" value="FlgE_D2"/>
    <property type="match status" value="1"/>
</dbReference>
<accession>A0A1I1HA70</accession>
<dbReference type="InterPro" id="IPR011491">
    <property type="entry name" value="FlgE_D2"/>
</dbReference>
<evidence type="ECO:0000256" key="5">
    <source>
        <dbReference type="RuleBase" id="RU362116"/>
    </source>
</evidence>
<evidence type="ECO:0000313" key="11">
    <source>
        <dbReference type="Proteomes" id="UP000199058"/>
    </source>
</evidence>
<comment type="similarity">
    <text evidence="2 5">Belongs to the flagella basal body rod proteins family.</text>
</comment>
<keyword evidence="10" id="KW-0969">Cilium</keyword>
<feature type="domain" description="Flagellar hook protein FlgE/F/G-like D1" evidence="9">
    <location>
        <begin position="83"/>
        <end position="140"/>
    </location>
</feature>
<dbReference type="PANTHER" id="PTHR30435:SF1">
    <property type="entry name" value="FLAGELLAR HOOK PROTEIN FLGE"/>
    <property type="match status" value="1"/>
</dbReference>
<dbReference type="InterPro" id="IPR037925">
    <property type="entry name" value="FlgE/F/G-like"/>
</dbReference>
<dbReference type="GO" id="GO:0005829">
    <property type="term" value="C:cytosol"/>
    <property type="evidence" value="ECO:0007669"/>
    <property type="project" value="TreeGrafter"/>
</dbReference>
<comment type="subcellular location">
    <subcellularLocation>
        <location evidence="1 5">Bacterial flagellum basal body</location>
    </subcellularLocation>
</comment>